<organism evidence="3 4">
    <name type="scientific">Cytospora leucostoma</name>
    <dbReference type="NCBI Taxonomy" id="1230097"/>
    <lineage>
        <taxon>Eukaryota</taxon>
        <taxon>Fungi</taxon>
        <taxon>Dikarya</taxon>
        <taxon>Ascomycota</taxon>
        <taxon>Pezizomycotina</taxon>
        <taxon>Sordariomycetes</taxon>
        <taxon>Sordariomycetidae</taxon>
        <taxon>Diaporthales</taxon>
        <taxon>Cytosporaceae</taxon>
        <taxon>Cytospora</taxon>
    </lineage>
</organism>
<dbReference type="InterPro" id="IPR007011">
    <property type="entry name" value="LEA_SMP_dom"/>
</dbReference>
<sequence length="121" mass="12516">MADTSSEYLPPKDQLNARAVEGHPITQEEVSALEATEADRTGSGPVKGGPAATAQSIHNKQQNFFQKAGDLGRKPVGEITREDAAEVQKAEARALGGPPGKGTTSAAVQSIADRNAHGAEV</sequence>
<evidence type="ECO:0000259" key="2">
    <source>
        <dbReference type="Pfam" id="PF04927"/>
    </source>
</evidence>
<proteinExistence type="predicted"/>
<evidence type="ECO:0000313" key="3">
    <source>
        <dbReference type="EMBL" id="ROW09282.1"/>
    </source>
</evidence>
<dbReference type="AlphaFoldDB" id="A0A423X0B6"/>
<evidence type="ECO:0000313" key="4">
    <source>
        <dbReference type="Proteomes" id="UP000285146"/>
    </source>
</evidence>
<dbReference type="InParanoid" id="A0A423X0B6"/>
<feature type="region of interest" description="Disordered" evidence="1">
    <location>
        <begin position="1"/>
        <end position="121"/>
    </location>
</feature>
<accession>A0A423X0B6</accession>
<dbReference type="OrthoDB" id="2799468at2759"/>
<feature type="compositionally biased region" description="Basic and acidic residues" evidence="1">
    <location>
        <begin position="70"/>
        <end position="92"/>
    </location>
</feature>
<comment type="caution">
    <text evidence="3">The sequence shown here is derived from an EMBL/GenBank/DDBJ whole genome shotgun (WGS) entry which is preliminary data.</text>
</comment>
<feature type="domain" description="SMP" evidence="2">
    <location>
        <begin position="65"/>
        <end position="116"/>
    </location>
</feature>
<evidence type="ECO:0000256" key="1">
    <source>
        <dbReference type="SAM" id="MobiDB-lite"/>
    </source>
</evidence>
<dbReference type="STRING" id="1230097.A0A423X0B6"/>
<reference evidence="3 4" key="1">
    <citation type="submission" date="2015-09" db="EMBL/GenBank/DDBJ databases">
        <title>Host preference determinants of Valsa canker pathogens revealed by comparative genomics.</title>
        <authorList>
            <person name="Yin Z."/>
            <person name="Huang L."/>
        </authorList>
    </citation>
    <scope>NUCLEOTIDE SEQUENCE [LARGE SCALE GENOMIC DNA]</scope>
    <source>
        <strain evidence="3 4">SXYLt</strain>
    </source>
</reference>
<keyword evidence="4" id="KW-1185">Reference proteome</keyword>
<name>A0A423X0B6_9PEZI</name>
<dbReference type="EMBL" id="LKEB01000031">
    <property type="protein sequence ID" value="ROW09282.1"/>
    <property type="molecule type" value="Genomic_DNA"/>
</dbReference>
<dbReference type="Proteomes" id="UP000285146">
    <property type="component" value="Unassembled WGS sequence"/>
</dbReference>
<dbReference type="Pfam" id="PF04927">
    <property type="entry name" value="SMP"/>
    <property type="match status" value="1"/>
</dbReference>
<protein>
    <recommendedName>
        <fullName evidence="2">SMP domain-containing protein</fullName>
    </recommendedName>
</protein>
<feature type="compositionally biased region" description="Polar residues" evidence="1">
    <location>
        <begin position="53"/>
        <end position="65"/>
    </location>
</feature>
<gene>
    <name evidence="3" type="ORF">VPNG_05823</name>
</gene>